<dbReference type="CDD" id="cd17246">
    <property type="entry name" value="RMtype1_S_SonII-TRD2-CR2_like"/>
    <property type="match status" value="1"/>
</dbReference>
<evidence type="ECO:0000313" key="5">
    <source>
        <dbReference type="EMBL" id="KKG57361.1"/>
    </source>
</evidence>
<feature type="domain" description="Type I restriction modification DNA specificity" evidence="4">
    <location>
        <begin position="231"/>
        <end position="404"/>
    </location>
</feature>
<dbReference type="PANTHER" id="PTHR30408">
    <property type="entry name" value="TYPE-1 RESTRICTION ENZYME ECOKI SPECIFICITY PROTEIN"/>
    <property type="match status" value="1"/>
</dbReference>
<evidence type="ECO:0000313" key="8">
    <source>
        <dbReference type="Proteomes" id="UP000034188"/>
    </source>
</evidence>
<comment type="caution">
    <text evidence="6">The sequence shown here is derived from an EMBL/GenBank/DDBJ whole genome shotgun (WGS) entry which is preliminary data.</text>
</comment>
<dbReference type="Pfam" id="PF01420">
    <property type="entry name" value="Methylase_S"/>
    <property type="match status" value="2"/>
</dbReference>
<dbReference type="AlphaFoldDB" id="A0A0F8IBH7"/>
<dbReference type="Proteomes" id="UP000034566">
    <property type="component" value="Unassembled WGS sequence"/>
</dbReference>
<dbReference type="Gene3D" id="1.10.287.1120">
    <property type="entry name" value="Bipartite methylase S protein"/>
    <property type="match status" value="1"/>
</dbReference>
<dbReference type="EMBL" id="JJPK01000074">
    <property type="protein sequence ID" value="KKG60908.1"/>
    <property type="molecule type" value="Genomic_DNA"/>
</dbReference>
<dbReference type="GO" id="GO:0003677">
    <property type="term" value="F:DNA binding"/>
    <property type="evidence" value="ECO:0007669"/>
    <property type="project" value="UniProtKB-KW"/>
</dbReference>
<evidence type="ECO:0000256" key="1">
    <source>
        <dbReference type="ARBA" id="ARBA00010923"/>
    </source>
</evidence>
<evidence type="ECO:0000256" key="2">
    <source>
        <dbReference type="ARBA" id="ARBA00022747"/>
    </source>
</evidence>
<evidence type="ECO:0000313" key="10">
    <source>
        <dbReference type="Proteomes" id="UP000034566"/>
    </source>
</evidence>
<evidence type="ECO:0000256" key="3">
    <source>
        <dbReference type="ARBA" id="ARBA00023125"/>
    </source>
</evidence>
<proteinExistence type="inferred from homology"/>
<dbReference type="GO" id="GO:0009307">
    <property type="term" value="P:DNA restriction-modification system"/>
    <property type="evidence" value="ECO:0007669"/>
    <property type="project" value="UniProtKB-KW"/>
</dbReference>
<dbReference type="SUPFAM" id="SSF116734">
    <property type="entry name" value="DNA methylase specificity domain"/>
    <property type="match status" value="2"/>
</dbReference>
<reference evidence="8 9" key="1">
    <citation type="journal article" date="2015" name="ISME J.">
        <title>Genomic and phenotypic differentiation among Methanosarcina mazei populations from Columbia River sediment.</title>
        <authorList>
            <person name="Youngblut N.D."/>
            <person name="Wirth J.S."/>
            <person name="Henriksen J.R."/>
            <person name="Smith M."/>
            <person name="Simon H."/>
            <person name="Metcalf W.W."/>
            <person name="Whitaker R.J."/>
        </authorList>
    </citation>
    <scope>NUCLEOTIDE SEQUENCE [LARGE SCALE GENOMIC DNA]</scope>
    <source>
        <strain evidence="5 8">3.F.T.1A.1</strain>
        <strain evidence="7 9">3.F.T.1A.2</strain>
        <strain evidence="6 10">3.F.T.1A.4</strain>
    </source>
</reference>
<feature type="domain" description="Type I restriction modification DNA specificity" evidence="4">
    <location>
        <begin position="21"/>
        <end position="200"/>
    </location>
</feature>
<gene>
    <name evidence="5" type="ORF">DU33_15445</name>
    <name evidence="6" type="ORF">DU45_15710</name>
    <name evidence="7" type="ORF">DU64_14795</name>
</gene>
<dbReference type="Proteomes" id="UP000034279">
    <property type="component" value="Unassembled WGS sequence"/>
</dbReference>
<keyword evidence="2" id="KW-0680">Restriction system</keyword>
<evidence type="ECO:0000313" key="6">
    <source>
        <dbReference type="EMBL" id="KKG60908.1"/>
    </source>
</evidence>
<comment type="similarity">
    <text evidence="1">Belongs to the type-I restriction system S methylase family.</text>
</comment>
<dbReference type="EMBL" id="JJPI01000022">
    <property type="protein sequence ID" value="KKG57361.1"/>
    <property type="molecule type" value="Genomic_DNA"/>
</dbReference>
<name>A0A0F8IBH7_METMZ</name>
<accession>A0A0F8IBH7</accession>
<dbReference type="InterPro" id="IPR052021">
    <property type="entry name" value="Type-I_RS_S_subunit"/>
</dbReference>
<dbReference type="EMBL" id="JJPJ01000042">
    <property type="protein sequence ID" value="KKG64070.1"/>
    <property type="molecule type" value="Genomic_DNA"/>
</dbReference>
<protein>
    <recommendedName>
        <fullName evidence="4">Type I restriction modification DNA specificity domain-containing protein</fullName>
    </recommendedName>
</protein>
<dbReference type="RefSeq" id="WP_048036879.1">
    <property type="nucleotide sequence ID" value="NZ_JJPI01000022.1"/>
</dbReference>
<evidence type="ECO:0000259" key="4">
    <source>
        <dbReference type="Pfam" id="PF01420"/>
    </source>
</evidence>
<evidence type="ECO:0000313" key="7">
    <source>
        <dbReference type="EMBL" id="KKG64070.1"/>
    </source>
</evidence>
<dbReference type="InterPro" id="IPR044946">
    <property type="entry name" value="Restrct_endonuc_typeI_TRD_sf"/>
</dbReference>
<dbReference type="Gene3D" id="3.90.220.20">
    <property type="entry name" value="DNA methylase specificity domains"/>
    <property type="match status" value="2"/>
</dbReference>
<evidence type="ECO:0000313" key="9">
    <source>
        <dbReference type="Proteomes" id="UP000034279"/>
    </source>
</evidence>
<dbReference type="InterPro" id="IPR000055">
    <property type="entry name" value="Restrct_endonuc_typeI_TRD"/>
</dbReference>
<sequence length="427" mass="49140">MMSEKSQVPEGYKKTELGVVPEDWNVVEIGKLVDTIKNGFASGKRDENGIVQIRMNNVTTEGMIIFNKYLKVPIPKDIETFTLKKGDFLFNNTNSIDLVGKSAIFCEAPFDCTFSNHFTRIRFKQNLVLPEIILLNTLILWRTGFFKTVAIRHVGQAAVHSKYLLKRKISLPPLSEQQKIATILSKVDEQIEQTEQIIEKTEFLKKGLMQRLLTKGIGHTKFKKTELGEIPEEWEIKGLTKVFNIIDYRGRTPPFSENGIPYIGADNIKDARIVFNKRRYVSEETYTKYMTRGIPNPDDIFFTTEAPLGNVAQVPEYKFCFAQRVVVFQCKNDFSPLFFMYLLKTKIMQKQFLDWATGTTVTGISSKNMKFIKLYYPKSIQEQKKIGRVLECVDKYIDSEKENLLSLQELKKGLMQDLLTGKVRVCV</sequence>
<organism evidence="6 10">
    <name type="scientific">Methanosarcina mazei</name>
    <name type="common">Methanosarcina frisia</name>
    <dbReference type="NCBI Taxonomy" id="2209"/>
    <lineage>
        <taxon>Archaea</taxon>
        <taxon>Methanobacteriati</taxon>
        <taxon>Methanobacteriota</taxon>
        <taxon>Stenosarchaea group</taxon>
        <taxon>Methanomicrobia</taxon>
        <taxon>Methanosarcinales</taxon>
        <taxon>Methanosarcinaceae</taxon>
        <taxon>Methanosarcina</taxon>
    </lineage>
</organism>
<dbReference type="Proteomes" id="UP000034188">
    <property type="component" value="Unassembled WGS sequence"/>
</dbReference>
<dbReference type="PANTHER" id="PTHR30408:SF12">
    <property type="entry name" value="TYPE I RESTRICTION ENZYME MJAVIII SPECIFICITY SUBUNIT"/>
    <property type="match status" value="1"/>
</dbReference>
<keyword evidence="3" id="KW-0238">DNA-binding</keyword>
<dbReference type="PATRIC" id="fig|2209.42.peg.3403"/>